<comment type="caution">
    <text evidence="2">The sequence shown here is derived from an EMBL/GenBank/DDBJ whole genome shotgun (WGS) entry which is preliminary data.</text>
</comment>
<proteinExistence type="predicted"/>
<evidence type="ECO:0000256" key="1">
    <source>
        <dbReference type="SAM" id="MobiDB-lite"/>
    </source>
</evidence>
<protein>
    <recommendedName>
        <fullName evidence="4">Secreted protein</fullName>
    </recommendedName>
</protein>
<keyword evidence="3" id="KW-1185">Reference proteome</keyword>
<evidence type="ECO:0000313" key="2">
    <source>
        <dbReference type="EMBL" id="KAK9921945.1"/>
    </source>
</evidence>
<evidence type="ECO:0000313" key="3">
    <source>
        <dbReference type="Proteomes" id="UP001457282"/>
    </source>
</evidence>
<reference evidence="2 3" key="1">
    <citation type="journal article" date="2023" name="G3 (Bethesda)">
        <title>A chromosome-length genome assembly and annotation of blackberry (Rubus argutus, cv. 'Hillquist').</title>
        <authorList>
            <person name="Bruna T."/>
            <person name="Aryal R."/>
            <person name="Dudchenko O."/>
            <person name="Sargent D.J."/>
            <person name="Mead D."/>
            <person name="Buti M."/>
            <person name="Cavallini A."/>
            <person name="Hytonen T."/>
            <person name="Andres J."/>
            <person name="Pham M."/>
            <person name="Weisz D."/>
            <person name="Mascagni F."/>
            <person name="Usai G."/>
            <person name="Natali L."/>
            <person name="Bassil N."/>
            <person name="Fernandez G.E."/>
            <person name="Lomsadze A."/>
            <person name="Armour M."/>
            <person name="Olukolu B."/>
            <person name="Poorten T."/>
            <person name="Britton C."/>
            <person name="Davik J."/>
            <person name="Ashrafi H."/>
            <person name="Aiden E.L."/>
            <person name="Borodovsky M."/>
            <person name="Worthington M."/>
        </authorList>
    </citation>
    <scope>NUCLEOTIDE SEQUENCE [LARGE SCALE GENOMIC DNA]</scope>
    <source>
        <tissue evidence="2">Leaf</tissue>
    </source>
</reference>
<evidence type="ECO:0008006" key="4">
    <source>
        <dbReference type="Google" id="ProtNLM"/>
    </source>
</evidence>
<accession>A0AAW1WF31</accession>
<dbReference type="EMBL" id="JBEDUW010000006">
    <property type="protein sequence ID" value="KAK9921945.1"/>
    <property type="molecule type" value="Genomic_DNA"/>
</dbReference>
<dbReference type="Proteomes" id="UP001457282">
    <property type="component" value="Unassembled WGS sequence"/>
</dbReference>
<organism evidence="2 3">
    <name type="scientific">Rubus argutus</name>
    <name type="common">Southern blackberry</name>
    <dbReference type="NCBI Taxonomy" id="59490"/>
    <lineage>
        <taxon>Eukaryota</taxon>
        <taxon>Viridiplantae</taxon>
        <taxon>Streptophyta</taxon>
        <taxon>Embryophyta</taxon>
        <taxon>Tracheophyta</taxon>
        <taxon>Spermatophyta</taxon>
        <taxon>Magnoliopsida</taxon>
        <taxon>eudicotyledons</taxon>
        <taxon>Gunneridae</taxon>
        <taxon>Pentapetalae</taxon>
        <taxon>rosids</taxon>
        <taxon>fabids</taxon>
        <taxon>Rosales</taxon>
        <taxon>Rosaceae</taxon>
        <taxon>Rosoideae</taxon>
        <taxon>Rosoideae incertae sedis</taxon>
        <taxon>Rubus</taxon>
    </lineage>
</organism>
<sequence length="88" mass="9359">MDLQRKRVEMVMVMIEIVAAVLQVVITPVVKELSSLGCETRGYERSRGNCSGQRSTGSVRPGLRGAAGEVDRGTVCGGAGIRHGFVVL</sequence>
<feature type="compositionally biased region" description="Polar residues" evidence="1">
    <location>
        <begin position="48"/>
        <end position="58"/>
    </location>
</feature>
<gene>
    <name evidence="2" type="ORF">M0R45_030437</name>
</gene>
<name>A0AAW1WF31_RUBAR</name>
<dbReference type="AlphaFoldDB" id="A0AAW1WF31"/>
<feature type="region of interest" description="Disordered" evidence="1">
    <location>
        <begin position="45"/>
        <end position="65"/>
    </location>
</feature>